<feature type="compositionally biased region" description="Polar residues" evidence="1">
    <location>
        <begin position="88"/>
        <end position="98"/>
    </location>
</feature>
<feature type="compositionally biased region" description="Basic and acidic residues" evidence="1">
    <location>
        <begin position="103"/>
        <end position="117"/>
    </location>
</feature>
<keyword evidence="4" id="KW-1185">Reference proteome</keyword>
<organism evidence="3 4">
    <name type="scientific">Fictibacillus barbaricus</name>
    <dbReference type="NCBI Taxonomy" id="182136"/>
    <lineage>
        <taxon>Bacteria</taxon>
        <taxon>Bacillati</taxon>
        <taxon>Bacillota</taxon>
        <taxon>Bacilli</taxon>
        <taxon>Bacillales</taxon>
        <taxon>Fictibacillaceae</taxon>
        <taxon>Fictibacillus</taxon>
    </lineage>
</organism>
<keyword evidence="2" id="KW-0472">Membrane</keyword>
<protein>
    <recommendedName>
        <fullName evidence="5">DUF4367 domain-containing protein</fullName>
    </recommendedName>
</protein>
<proteinExistence type="predicted"/>
<dbReference type="EMBL" id="JAFHKS010000042">
    <property type="protein sequence ID" value="MBN3544710.1"/>
    <property type="molecule type" value="Genomic_DNA"/>
</dbReference>
<reference evidence="3 4" key="1">
    <citation type="submission" date="2021-01" db="EMBL/GenBank/DDBJ databases">
        <title>Genome Sequencing of Type Strains.</title>
        <authorList>
            <person name="Lemaire J.F."/>
            <person name="Inderbitzin P."/>
            <person name="Collins S.B."/>
            <person name="Wespe N."/>
            <person name="Knight-Connoni V."/>
        </authorList>
    </citation>
    <scope>NUCLEOTIDE SEQUENCE [LARGE SCALE GENOMIC DNA]</scope>
    <source>
        <strain evidence="3 4">DSM 14730</strain>
    </source>
</reference>
<dbReference type="RefSeq" id="WP_188403617.1">
    <property type="nucleotide sequence ID" value="NZ_BMCE01000002.1"/>
</dbReference>
<comment type="caution">
    <text evidence="3">The sequence shown here is derived from an EMBL/GenBank/DDBJ whole genome shotgun (WGS) entry which is preliminary data.</text>
</comment>
<evidence type="ECO:0000256" key="2">
    <source>
        <dbReference type="SAM" id="Phobius"/>
    </source>
</evidence>
<feature type="region of interest" description="Disordered" evidence="1">
    <location>
        <begin position="77"/>
        <end position="117"/>
    </location>
</feature>
<evidence type="ECO:0000313" key="4">
    <source>
        <dbReference type="Proteomes" id="UP001319060"/>
    </source>
</evidence>
<accession>A0ABS2Z9Y3</accession>
<name>A0ABS2Z9Y3_9BACL</name>
<evidence type="ECO:0000256" key="1">
    <source>
        <dbReference type="SAM" id="MobiDB-lite"/>
    </source>
</evidence>
<evidence type="ECO:0000313" key="3">
    <source>
        <dbReference type="EMBL" id="MBN3544710.1"/>
    </source>
</evidence>
<gene>
    <name evidence="3" type="ORF">JYA64_05360</name>
</gene>
<feature type="transmembrane region" description="Helical" evidence="2">
    <location>
        <begin position="51"/>
        <end position="71"/>
    </location>
</feature>
<evidence type="ECO:0008006" key="5">
    <source>
        <dbReference type="Google" id="ProtNLM"/>
    </source>
</evidence>
<sequence length="368" mass="41808">MEKRLENLRNELNDTLLKEAEFAITSKQAVLKTVRKNGKTANRISFWKQSINIGFTAVLFAGLLIFAVSHVQQGTPKMNTMSGDKASTEPNPSPSKVTAFQDVKGKSKDSTNDVVNKKESQPPAFYVVFDGYYYEKTGDAVEENRLLDKIGEVKRIGDWKIVREGDSTEIPPGPLYSVKDMDSKEYIAGKGVIYEDGENKAGYLLFKRAIAVQKPDPSKIYNAKNDPVEVKLALENVRQAAGPFYELVEKNVEPTFVSYSDKNGKSITLYYRLITRADQYVFITQYENKMKNMDYPASRFASDGRKDFNMPRLIDEYVIEGLKWAYYDDLNHGDHFYVSYGPEWTLEVSFQGELAEEQISTFLGNLNK</sequence>
<keyword evidence="2" id="KW-1133">Transmembrane helix</keyword>
<dbReference type="Proteomes" id="UP001319060">
    <property type="component" value="Unassembled WGS sequence"/>
</dbReference>
<keyword evidence="2" id="KW-0812">Transmembrane</keyword>